<dbReference type="EMBL" id="WHOR01000015">
    <property type="protein sequence ID" value="NUB18335.1"/>
    <property type="molecule type" value="Genomic_DNA"/>
</dbReference>
<evidence type="ECO:0000256" key="1">
    <source>
        <dbReference type="SAM" id="MobiDB-lite"/>
    </source>
</evidence>
<name>A0ABX2KVV5_9PROT</name>
<dbReference type="PANTHER" id="PTHR35528:SF3">
    <property type="entry name" value="BLL1675 PROTEIN"/>
    <property type="match status" value="1"/>
</dbReference>
<dbReference type="RefSeq" id="WP_174437648.1">
    <property type="nucleotide sequence ID" value="NZ_BAABCC010000020.1"/>
</dbReference>
<gene>
    <name evidence="2" type="ORF">GBZ26_03740</name>
</gene>
<dbReference type="PANTHER" id="PTHR35528">
    <property type="entry name" value="BLL1675 PROTEIN"/>
    <property type="match status" value="1"/>
</dbReference>
<evidence type="ECO:0000313" key="2">
    <source>
        <dbReference type="EMBL" id="NUB18335.1"/>
    </source>
</evidence>
<dbReference type="Proteomes" id="UP000639419">
    <property type="component" value="Unassembled WGS sequence"/>
</dbReference>
<proteinExistence type="predicted"/>
<organism evidence="2 3">
    <name type="scientific">Azospirillum formosense</name>
    <dbReference type="NCBI Taxonomy" id="861533"/>
    <lineage>
        <taxon>Bacteria</taxon>
        <taxon>Pseudomonadati</taxon>
        <taxon>Pseudomonadota</taxon>
        <taxon>Alphaproteobacteria</taxon>
        <taxon>Rhodospirillales</taxon>
        <taxon>Azospirillaceae</taxon>
        <taxon>Azospirillum</taxon>
    </lineage>
</organism>
<feature type="region of interest" description="Disordered" evidence="1">
    <location>
        <begin position="30"/>
        <end position="52"/>
    </location>
</feature>
<evidence type="ECO:0008006" key="4">
    <source>
        <dbReference type="Google" id="ProtNLM"/>
    </source>
</evidence>
<protein>
    <recommendedName>
        <fullName evidence="4">DDE domain-containing protein</fullName>
    </recommendedName>
</protein>
<reference evidence="2 3" key="1">
    <citation type="submission" date="2019-10" db="EMBL/GenBank/DDBJ databases">
        <title>Genome sequence of Azospirillum formosense CC-Nfb-7.</title>
        <authorList>
            <person name="Ambrosini A."/>
            <person name="Sant'Anna F.H."/>
            <person name="Cassan F.D."/>
            <person name="Souza E.M."/>
            <person name="Passaglia L.M.P."/>
        </authorList>
    </citation>
    <scope>NUCLEOTIDE SEQUENCE [LARGE SCALE GENOMIC DNA]</scope>
    <source>
        <strain evidence="2 3">CC-NFb-7</strain>
    </source>
</reference>
<keyword evidence="3" id="KW-1185">Reference proteome</keyword>
<evidence type="ECO:0000313" key="3">
    <source>
        <dbReference type="Proteomes" id="UP000639419"/>
    </source>
</evidence>
<sequence>MPATNIQVTTGMLRSDRAAFREIALTAHHEQGRRTNNRVDVSHQPVRRRERKIPRFKPPASARRFVSLHAAVYNCFTLQHHLVSHRTLRTFRARRKVCLPTQLP</sequence>
<accession>A0ABX2KVV5</accession>
<dbReference type="InterPro" id="IPR052183">
    <property type="entry name" value="IS_Transposase"/>
</dbReference>
<comment type="caution">
    <text evidence="2">The sequence shown here is derived from an EMBL/GenBank/DDBJ whole genome shotgun (WGS) entry which is preliminary data.</text>
</comment>